<feature type="transmembrane region" description="Helical" evidence="1">
    <location>
        <begin position="87"/>
        <end position="105"/>
    </location>
</feature>
<dbReference type="InterPro" id="IPR052370">
    <property type="entry name" value="Meta-cleavage_hydrolase"/>
</dbReference>
<dbReference type="Pfam" id="PF00561">
    <property type="entry name" value="Abhydrolase_1"/>
    <property type="match status" value="1"/>
</dbReference>
<feature type="domain" description="AB hydrolase-1" evidence="2">
    <location>
        <begin position="234"/>
        <end position="356"/>
    </location>
</feature>
<evidence type="ECO:0000259" key="2">
    <source>
        <dbReference type="Pfam" id="PF00561"/>
    </source>
</evidence>
<feature type="transmembrane region" description="Helical" evidence="1">
    <location>
        <begin position="12"/>
        <end position="37"/>
    </location>
</feature>
<keyword evidence="1" id="KW-0472">Membrane</keyword>
<dbReference type="PANTHER" id="PTHR43139:SF52">
    <property type="entry name" value="SI:DKEY-122A22.2"/>
    <property type="match status" value="1"/>
</dbReference>
<accession>A0A8S1NG45</accession>
<keyword evidence="1" id="KW-0812">Transmembrane</keyword>
<sequence>MLKFVQKTKYARWIIFGMIGFSVLAISLLIVFLVNIITPFGRLTKSSPANTFIELIFCIFVSINLILRLNDIMKNKPQEFYKIGLEIIITAIAILQIIDFICWFINPVSDVLAACICLFTFIIAGFQSTLWILQRIQNSKKVQEVDTYLTQQIQLTESQNSVNITQTSKCVIALKYILYSFVLILVILNTCQIIHEANFPCSLGEGEQYYIVESQGQDVKIRTYCTGAKNLPQIVLEAGGGSSGVDFYEIQTQLSKNYRVCSYDRAGYGMSWQAASPQSSQNTMSIAQQVMDKVGFNTSVPNSIVCVGHSVGGQLCRYYAQQMISIKGIILLDSVPVMNWFYLVGQCQNQTVSQVYTQQKSTLPLIKFMASLWPLYIETPFFIGKEGFEPSNLQSWINWQITTTRNWYSQSLGYASELEECQEECMESSIINAQSMINKPIIVITAQNQSITCADRNLTGSDCQQYECSFNKTFQLVVNQSLLGNQISTYVECPGICNHDFVWKQPDFIVQQIEYYIPLF</sequence>
<evidence type="ECO:0000313" key="3">
    <source>
        <dbReference type="EMBL" id="CAD8090269.1"/>
    </source>
</evidence>
<feature type="transmembrane region" description="Helical" evidence="1">
    <location>
        <begin position="49"/>
        <end position="67"/>
    </location>
</feature>
<evidence type="ECO:0000256" key="1">
    <source>
        <dbReference type="SAM" id="Phobius"/>
    </source>
</evidence>
<dbReference type="InterPro" id="IPR000073">
    <property type="entry name" value="AB_hydrolase_1"/>
</dbReference>
<gene>
    <name evidence="3" type="ORF">PPRIM_AZ9-3.1.T0850182</name>
</gene>
<dbReference type="EMBL" id="CAJJDM010000088">
    <property type="protein sequence ID" value="CAD8090269.1"/>
    <property type="molecule type" value="Genomic_DNA"/>
</dbReference>
<dbReference type="AlphaFoldDB" id="A0A8S1NG45"/>
<keyword evidence="1" id="KW-1133">Transmembrane helix</keyword>
<name>A0A8S1NG45_PARPR</name>
<evidence type="ECO:0000313" key="4">
    <source>
        <dbReference type="Proteomes" id="UP000688137"/>
    </source>
</evidence>
<organism evidence="3 4">
    <name type="scientific">Paramecium primaurelia</name>
    <dbReference type="NCBI Taxonomy" id="5886"/>
    <lineage>
        <taxon>Eukaryota</taxon>
        <taxon>Sar</taxon>
        <taxon>Alveolata</taxon>
        <taxon>Ciliophora</taxon>
        <taxon>Intramacronucleata</taxon>
        <taxon>Oligohymenophorea</taxon>
        <taxon>Peniculida</taxon>
        <taxon>Parameciidae</taxon>
        <taxon>Paramecium</taxon>
    </lineage>
</organism>
<dbReference type="PANTHER" id="PTHR43139">
    <property type="entry name" value="SI:DKEY-122A22.2"/>
    <property type="match status" value="1"/>
</dbReference>
<feature type="transmembrane region" description="Helical" evidence="1">
    <location>
        <begin position="111"/>
        <end position="133"/>
    </location>
</feature>
<dbReference type="OMA" id="KIRTYCT"/>
<comment type="caution">
    <text evidence="3">The sequence shown here is derived from an EMBL/GenBank/DDBJ whole genome shotgun (WGS) entry which is preliminary data.</text>
</comment>
<keyword evidence="4" id="KW-1185">Reference proteome</keyword>
<proteinExistence type="predicted"/>
<protein>
    <recommendedName>
        <fullName evidence="2">AB hydrolase-1 domain-containing protein</fullName>
    </recommendedName>
</protein>
<feature type="transmembrane region" description="Helical" evidence="1">
    <location>
        <begin position="176"/>
        <end position="195"/>
    </location>
</feature>
<reference evidence="3" key="1">
    <citation type="submission" date="2021-01" db="EMBL/GenBank/DDBJ databases">
        <authorList>
            <consortium name="Genoscope - CEA"/>
            <person name="William W."/>
        </authorList>
    </citation>
    <scope>NUCLEOTIDE SEQUENCE</scope>
</reference>
<dbReference type="Proteomes" id="UP000688137">
    <property type="component" value="Unassembled WGS sequence"/>
</dbReference>